<dbReference type="Proteomes" id="UP000515129">
    <property type="component" value="Unplaced"/>
</dbReference>
<reference evidence="2" key="1">
    <citation type="submission" date="2025-08" db="UniProtKB">
        <authorList>
            <consortium name="RefSeq"/>
        </authorList>
    </citation>
    <scope>IDENTIFICATION</scope>
    <source>
        <strain evidence="2">Wakin</strain>
        <tissue evidence="2">Muscle</tissue>
    </source>
</reference>
<sequence>MVKDQEVERVAKKLDKMVHKKNTDGAIDLLRELKNMKMSLETLQVCVCEPSMCHVGLHNHGFLFQSGNLACLEWRTVCTMSAVSRM</sequence>
<dbReference type="Gene3D" id="1.20.930.10">
    <property type="entry name" value="Conserved domain common to transcription factors TFIIS, elongin A, CRSP70"/>
    <property type="match status" value="1"/>
</dbReference>
<dbReference type="AlphaFoldDB" id="A0A6P6PJE4"/>
<dbReference type="SUPFAM" id="SSF47676">
    <property type="entry name" value="Conserved domain common to transcription factors TFIIS, elongin A, CRSP70"/>
    <property type="match status" value="1"/>
</dbReference>
<proteinExistence type="predicted"/>
<dbReference type="GeneID" id="113100314"/>
<dbReference type="OrthoDB" id="44867at2759"/>
<evidence type="ECO:0000313" key="1">
    <source>
        <dbReference type="Proteomes" id="UP000515129"/>
    </source>
</evidence>
<organism evidence="1 2">
    <name type="scientific">Carassius auratus</name>
    <name type="common">Goldfish</name>
    <dbReference type="NCBI Taxonomy" id="7957"/>
    <lineage>
        <taxon>Eukaryota</taxon>
        <taxon>Metazoa</taxon>
        <taxon>Chordata</taxon>
        <taxon>Craniata</taxon>
        <taxon>Vertebrata</taxon>
        <taxon>Euteleostomi</taxon>
        <taxon>Actinopterygii</taxon>
        <taxon>Neopterygii</taxon>
        <taxon>Teleostei</taxon>
        <taxon>Ostariophysi</taxon>
        <taxon>Cypriniformes</taxon>
        <taxon>Cyprinidae</taxon>
        <taxon>Cyprininae</taxon>
        <taxon>Carassius</taxon>
    </lineage>
</organism>
<keyword evidence="1" id="KW-1185">Reference proteome</keyword>
<dbReference type="KEGG" id="caua:113100314"/>
<dbReference type="RefSeq" id="XP_026120887.1">
    <property type="nucleotide sequence ID" value="XM_026265102.1"/>
</dbReference>
<accession>A0A6P6PJE4</accession>
<dbReference type="InterPro" id="IPR035441">
    <property type="entry name" value="TFIIS/LEDGF_dom_sf"/>
</dbReference>
<protein>
    <submittedName>
        <fullName evidence="2">Transcription elongation factor A protein 2-like</fullName>
    </submittedName>
</protein>
<gene>
    <name evidence="2" type="primary">LOC113100314</name>
</gene>
<name>A0A6P6PJE4_CARAU</name>
<evidence type="ECO:0000313" key="2">
    <source>
        <dbReference type="RefSeq" id="XP_026120887.1"/>
    </source>
</evidence>